<dbReference type="GO" id="GO:0005524">
    <property type="term" value="F:ATP binding"/>
    <property type="evidence" value="ECO:0007669"/>
    <property type="project" value="UniProtKB-KW"/>
</dbReference>
<evidence type="ECO:0000256" key="7">
    <source>
        <dbReference type="ARBA" id="ARBA00022840"/>
    </source>
</evidence>
<evidence type="ECO:0000256" key="10">
    <source>
        <dbReference type="SAM" id="MobiDB-lite"/>
    </source>
</evidence>
<keyword evidence="4" id="KW-0808">Transferase</keyword>
<keyword evidence="12" id="KW-1185">Reference proteome</keyword>
<dbReference type="PROSITE" id="PS50011">
    <property type="entry name" value="PROTEIN_KINASE_DOM"/>
    <property type="match status" value="1"/>
</dbReference>
<dbReference type="InterPro" id="IPR011009">
    <property type="entry name" value="Kinase-like_dom_sf"/>
</dbReference>
<comment type="similarity">
    <text evidence="1">Belongs to the protein kinase superfamily. CMGC Ser/Thr protein kinase family. CDC2/CDKX subfamily.</text>
</comment>
<feature type="region of interest" description="Disordered" evidence="10">
    <location>
        <begin position="142"/>
        <end position="171"/>
    </location>
</feature>
<feature type="compositionally biased region" description="Basic and acidic residues" evidence="10">
    <location>
        <begin position="431"/>
        <end position="445"/>
    </location>
</feature>
<name>A0A915PV56_9BILA</name>
<dbReference type="AlphaFoldDB" id="A0A915PV56"/>
<dbReference type="Pfam" id="PF00069">
    <property type="entry name" value="Pkinase"/>
    <property type="match status" value="1"/>
</dbReference>
<dbReference type="PANTHER" id="PTHR24056">
    <property type="entry name" value="CELL DIVISION PROTEIN KINASE"/>
    <property type="match status" value="1"/>
</dbReference>
<feature type="region of interest" description="Disordered" evidence="10">
    <location>
        <begin position="185"/>
        <end position="350"/>
    </location>
</feature>
<evidence type="ECO:0000256" key="3">
    <source>
        <dbReference type="ARBA" id="ARBA00022527"/>
    </source>
</evidence>
<evidence type="ECO:0000256" key="6">
    <source>
        <dbReference type="ARBA" id="ARBA00022777"/>
    </source>
</evidence>
<feature type="compositionally biased region" description="Polar residues" evidence="10">
    <location>
        <begin position="71"/>
        <end position="88"/>
    </location>
</feature>
<feature type="compositionally biased region" description="Basic and acidic residues" evidence="10">
    <location>
        <begin position="206"/>
        <end position="231"/>
    </location>
</feature>
<feature type="compositionally biased region" description="Basic and acidic residues" evidence="10">
    <location>
        <begin position="373"/>
        <end position="382"/>
    </location>
</feature>
<accession>A0A915PV56</accession>
<protein>
    <recommendedName>
        <fullName evidence="2">cyclin-dependent kinase</fullName>
        <ecNumber evidence="2">2.7.11.22</ecNumber>
    </recommendedName>
</protein>
<feature type="compositionally biased region" description="Basic and acidic residues" evidence="10">
    <location>
        <begin position="297"/>
        <end position="320"/>
    </location>
</feature>
<keyword evidence="5" id="KW-0547">Nucleotide-binding</keyword>
<dbReference type="GO" id="GO:0040019">
    <property type="term" value="P:positive regulation of embryonic development"/>
    <property type="evidence" value="ECO:0007669"/>
    <property type="project" value="UniProtKB-ARBA"/>
</dbReference>
<dbReference type="Proteomes" id="UP000887581">
    <property type="component" value="Unplaced"/>
</dbReference>
<evidence type="ECO:0000256" key="9">
    <source>
        <dbReference type="ARBA" id="ARBA00048367"/>
    </source>
</evidence>
<comment type="catalytic activity">
    <reaction evidence="9">
        <text>L-seryl-[protein] + ATP = O-phospho-L-seryl-[protein] + ADP + H(+)</text>
        <dbReference type="Rhea" id="RHEA:17989"/>
        <dbReference type="Rhea" id="RHEA-COMP:9863"/>
        <dbReference type="Rhea" id="RHEA-COMP:11604"/>
        <dbReference type="ChEBI" id="CHEBI:15378"/>
        <dbReference type="ChEBI" id="CHEBI:29999"/>
        <dbReference type="ChEBI" id="CHEBI:30616"/>
        <dbReference type="ChEBI" id="CHEBI:83421"/>
        <dbReference type="ChEBI" id="CHEBI:456216"/>
        <dbReference type="EC" id="2.7.11.22"/>
    </reaction>
</comment>
<dbReference type="FunFam" id="3.30.200.20:FF:000054">
    <property type="entry name" value="Cyclin-dependent kinase 11B"/>
    <property type="match status" value="1"/>
</dbReference>
<evidence type="ECO:0000313" key="12">
    <source>
        <dbReference type="Proteomes" id="UP000887581"/>
    </source>
</evidence>
<feature type="compositionally biased region" description="Polar residues" evidence="10">
    <location>
        <begin position="44"/>
        <end position="53"/>
    </location>
</feature>
<evidence type="ECO:0000313" key="13">
    <source>
        <dbReference type="WBParaSite" id="sdigi.contig28.g2176.t1"/>
    </source>
</evidence>
<dbReference type="SMART" id="SM00220">
    <property type="entry name" value="S_TKc"/>
    <property type="match status" value="1"/>
</dbReference>
<organism evidence="12 13">
    <name type="scientific">Setaria digitata</name>
    <dbReference type="NCBI Taxonomy" id="48799"/>
    <lineage>
        <taxon>Eukaryota</taxon>
        <taxon>Metazoa</taxon>
        <taxon>Ecdysozoa</taxon>
        <taxon>Nematoda</taxon>
        <taxon>Chromadorea</taxon>
        <taxon>Rhabditida</taxon>
        <taxon>Spirurina</taxon>
        <taxon>Spiruromorpha</taxon>
        <taxon>Filarioidea</taxon>
        <taxon>Setariidae</taxon>
        <taxon>Setaria</taxon>
    </lineage>
</organism>
<reference evidence="13" key="1">
    <citation type="submission" date="2022-11" db="UniProtKB">
        <authorList>
            <consortium name="WormBaseParasite"/>
        </authorList>
    </citation>
    <scope>IDENTIFICATION</scope>
</reference>
<dbReference type="WBParaSite" id="sdigi.contig28.g2176.t1">
    <property type="protein sequence ID" value="sdigi.contig28.g2176.t1"/>
    <property type="gene ID" value="sdigi.contig28.g2176"/>
</dbReference>
<evidence type="ECO:0000256" key="5">
    <source>
        <dbReference type="ARBA" id="ARBA00022741"/>
    </source>
</evidence>
<keyword evidence="6" id="KW-0418">Kinase</keyword>
<comment type="catalytic activity">
    <reaction evidence="8">
        <text>L-threonyl-[protein] + ATP = O-phospho-L-threonyl-[protein] + ADP + H(+)</text>
        <dbReference type="Rhea" id="RHEA:46608"/>
        <dbReference type="Rhea" id="RHEA-COMP:11060"/>
        <dbReference type="Rhea" id="RHEA-COMP:11605"/>
        <dbReference type="ChEBI" id="CHEBI:15378"/>
        <dbReference type="ChEBI" id="CHEBI:30013"/>
        <dbReference type="ChEBI" id="CHEBI:30616"/>
        <dbReference type="ChEBI" id="CHEBI:61977"/>
        <dbReference type="ChEBI" id="CHEBI:456216"/>
        <dbReference type="EC" id="2.7.11.22"/>
    </reaction>
</comment>
<dbReference type="EC" id="2.7.11.22" evidence="2"/>
<evidence type="ECO:0000256" key="8">
    <source>
        <dbReference type="ARBA" id="ARBA00047811"/>
    </source>
</evidence>
<feature type="compositionally biased region" description="Polar residues" evidence="10">
    <location>
        <begin position="143"/>
        <end position="153"/>
    </location>
</feature>
<proteinExistence type="inferred from homology"/>
<evidence type="ECO:0000256" key="4">
    <source>
        <dbReference type="ARBA" id="ARBA00022679"/>
    </source>
</evidence>
<dbReference type="PANTHER" id="PTHR24056:SF107">
    <property type="entry name" value="CYCLIN-DEPENDENT KINASE 11A-RELATED"/>
    <property type="match status" value="1"/>
</dbReference>
<dbReference type="FunFam" id="1.10.510.10:FF:000533">
    <property type="entry name" value="cyclin-dependent kinase 10"/>
    <property type="match status" value="1"/>
</dbReference>
<feature type="region of interest" description="Disordered" evidence="10">
    <location>
        <begin position="369"/>
        <end position="450"/>
    </location>
</feature>
<dbReference type="CDD" id="cd07843">
    <property type="entry name" value="STKc_CDC2L1"/>
    <property type="match status" value="1"/>
</dbReference>
<evidence type="ECO:0000256" key="2">
    <source>
        <dbReference type="ARBA" id="ARBA00012425"/>
    </source>
</evidence>
<feature type="region of interest" description="Disordered" evidence="10">
    <location>
        <begin position="40"/>
        <end position="115"/>
    </location>
</feature>
<dbReference type="Gene3D" id="3.30.200.20">
    <property type="entry name" value="Phosphorylase Kinase, domain 1"/>
    <property type="match status" value="1"/>
</dbReference>
<dbReference type="InterPro" id="IPR008271">
    <property type="entry name" value="Ser/Thr_kinase_AS"/>
</dbReference>
<feature type="compositionally biased region" description="Basic residues" evidence="10">
    <location>
        <begin position="158"/>
        <end position="171"/>
    </location>
</feature>
<feature type="compositionally biased region" description="Basic and acidic residues" evidence="10">
    <location>
        <begin position="244"/>
        <end position="257"/>
    </location>
</feature>
<dbReference type="Gene3D" id="1.10.510.10">
    <property type="entry name" value="Transferase(Phosphotransferase) domain 1"/>
    <property type="match status" value="1"/>
</dbReference>
<dbReference type="InterPro" id="IPR000719">
    <property type="entry name" value="Prot_kinase_dom"/>
</dbReference>
<evidence type="ECO:0000256" key="1">
    <source>
        <dbReference type="ARBA" id="ARBA00006485"/>
    </source>
</evidence>
<feature type="compositionally biased region" description="Basic residues" evidence="10">
    <location>
        <begin position="232"/>
        <end position="243"/>
    </location>
</feature>
<keyword evidence="7" id="KW-0067">ATP-binding</keyword>
<dbReference type="InterPro" id="IPR050108">
    <property type="entry name" value="CDK"/>
</dbReference>
<dbReference type="GO" id="GO:0005634">
    <property type="term" value="C:nucleus"/>
    <property type="evidence" value="ECO:0007669"/>
    <property type="project" value="TreeGrafter"/>
</dbReference>
<dbReference type="SUPFAM" id="SSF56112">
    <property type="entry name" value="Protein kinase-like (PK-like)"/>
    <property type="match status" value="1"/>
</dbReference>
<sequence>MLFSHRYDQSCTPWFDKGVKEELPDGGISGAFLRSCEGFDVEMNSPSDDGQYTDTDREEGAIDDDRKSSEESISVERQSISCSGSDPITHNVEMERRHQEHSSTSSSDVEGEEARLRQKLLERRSVLSSSSVLKREVIEVERGSTSSVSVTITNDKKSKSKIRSISPKTKKLSKLASDVIGSSDDEEMFSIQPKEAVVKQRSHSARPHEYRERERGVVVDKIRKLEKTREEKHRHKERKHDKHTHGDFPSRDYESRETHKRHISGKHQQPREHESRLAGRIVLPESKSTKSSSIKTSHKERDNHSEPKAERLHHAKDTGKGRSPRKREANVSPKRGGLTLESEMPSKKVHIEKTDGAVMEAVGTVASDNAGKATEKKAEVHIEANSNKVEQSIDVDNMHEEQPSASEKVTPVGPSKYSKFDSDPEDEQEEKIEVKPPGAKDKTEMVVDSASDVESDVILRDLDEDSMDLLDFDEEQMASLSPETRTRFEEEQQKRLIARLPVYYPGISGCRNVAEFECLNRIEEGTFGVVYRAKEKKTDEIVALKRLKMEKEKEGFPITSLREINMLLKAGNHPNIVNVREIVIGSNMDKIYLVMEYVEHDMKSLMDTMYSRGKRFRTGEVKTLLHQLLSGVAHMHDEWILHRDLKTSNLLLSHKGILKIGDFGLSREFGDPLKPYTPIVVTLWYRAPELLLGVKEYSTAVDMWSCGCIFAEFVKLKPLFPGKGEMDQINKIFMDLGTPDDNIWPGYSSLPGPRKTAFEHHDAGELEKKFPTSLIDERGLEFIKELLAYDPSKRISAHEALAHDWFERYPPPTPPEMFPTWPAKSELGKSVVKTPITKTSSKEVQNAKLYKELKVEPKKEASTSFALKFDVAPKFNK</sequence>
<feature type="compositionally biased region" description="Basic and acidic residues" evidence="10">
    <location>
        <begin position="92"/>
        <end position="101"/>
    </location>
</feature>
<evidence type="ECO:0000259" key="11">
    <source>
        <dbReference type="PROSITE" id="PS50011"/>
    </source>
</evidence>
<dbReference type="GO" id="GO:0004693">
    <property type="term" value="F:cyclin-dependent protein serine/threonine kinase activity"/>
    <property type="evidence" value="ECO:0007669"/>
    <property type="project" value="UniProtKB-EC"/>
</dbReference>
<dbReference type="InterPro" id="IPR045267">
    <property type="entry name" value="CDK11/PITSLRE_STKc"/>
</dbReference>
<feature type="compositionally biased region" description="Basic and acidic residues" evidence="10">
    <location>
        <begin position="54"/>
        <end position="70"/>
    </location>
</feature>
<dbReference type="PROSITE" id="PS00108">
    <property type="entry name" value="PROTEIN_KINASE_ST"/>
    <property type="match status" value="1"/>
</dbReference>
<keyword evidence="3" id="KW-0723">Serine/threonine-protein kinase</keyword>
<dbReference type="GO" id="GO:0007346">
    <property type="term" value="P:regulation of mitotic cell cycle"/>
    <property type="evidence" value="ECO:0007669"/>
    <property type="project" value="TreeGrafter"/>
</dbReference>
<feature type="domain" description="Protein kinase" evidence="11">
    <location>
        <begin position="516"/>
        <end position="806"/>
    </location>
</feature>